<evidence type="ECO:0000256" key="4">
    <source>
        <dbReference type="RuleBase" id="RU361188"/>
    </source>
</evidence>
<evidence type="ECO:0000313" key="7">
    <source>
        <dbReference type="EMBL" id="ANE41288.1"/>
    </source>
</evidence>
<dbReference type="EMBL" id="CP011393">
    <property type="protein sequence ID" value="ANE41288.1"/>
    <property type="molecule type" value="Genomic_DNA"/>
</dbReference>
<dbReference type="AlphaFoldDB" id="A0A172T2Q5"/>
<comment type="similarity">
    <text evidence="1 4">Belongs to the glycosyl hydrolase 30 family.</text>
</comment>
<dbReference type="Pfam" id="PF02055">
    <property type="entry name" value="Glyco_hydro_30"/>
    <property type="match status" value="1"/>
</dbReference>
<gene>
    <name evidence="8" type="ORF">ENU12_01105</name>
    <name evidence="7" type="ORF">JM64_04315</name>
</gene>
<dbReference type="EMBL" id="DTBH01000028">
    <property type="protein sequence ID" value="HGQ76535.1"/>
    <property type="molecule type" value="Genomic_DNA"/>
</dbReference>
<dbReference type="InterPro" id="IPR033452">
    <property type="entry name" value="GH30_C"/>
</dbReference>
<dbReference type="InterPro" id="IPR013780">
    <property type="entry name" value="Glyco_hydro_b"/>
</dbReference>
<accession>A0A172T2Q5</accession>
<dbReference type="Gene3D" id="3.20.20.80">
    <property type="entry name" value="Glycosidases"/>
    <property type="match status" value="1"/>
</dbReference>
<evidence type="ECO:0000256" key="3">
    <source>
        <dbReference type="ARBA" id="ARBA00022801"/>
    </source>
</evidence>
<protein>
    <submittedName>
        <fullName evidence="7">Glycosyl hydrolase</fullName>
    </submittedName>
</protein>
<dbReference type="PRINTS" id="PR00843">
    <property type="entry name" value="GLHYDRLASE30"/>
</dbReference>
<reference evidence="8" key="2">
    <citation type="journal article" date="2020" name="mSystems">
        <title>Genome- and Community-Level Interaction Insights into Carbon Utilization and Element Cycling Functions of Hydrothermarchaeota in Hydrothermal Sediment.</title>
        <authorList>
            <person name="Zhou Z."/>
            <person name="Liu Y."/>
            <person name="Xu W."/>
            <person name="Pan J."/>
            <person name="Luo Z.H."/>
            <person name="Li M."/>
        </authorList>
    </citation>
    <scope>NUCLEOTIDE SEQUENCE [LARGE SCALE GENOMIC DNA]</scope>
    <source>
        <strain evidence="8">SpSt-640</strain>
    </source>
</reference>
<proteinExistence type="inferred from homology"/>
<evidence type="ECO:0000259" key="5">
    <source>
        <dbReference type="Pfam" id="PF02055"/>
    </source>
</evidence>
<dbReference type="InterPro" id="IPR017853">
    <property type="entry name" value="GH"/>
</dbReference>
<dbReference type="GO" id="GO:0016020">
    <property type="term" value="C:membrane"/>
    <property type="evidence" value="ECO:0007669"/>
    <property type="project" value="GOC"/>
</dbReference>
<dbReference type="InterPro" id="IPR001139">
    <property type="entry name" value="Glyco_hydro_30"/>
</dbReference>
<keyword evidence="4" id="KW-0326">Glycosidase</keyword>
<dbReference type="OrthoDB" id="9806701at2"/>
<name>A0A172T2Q5_FERPE</name>
<dbReference type="PATRIC" id="fig|93466.3.peg.924"/>
<dbReference type="GO" id="GO:0006680">
    <property type="term" value="P:glucosylceramide catabolic process"/>
    <property type="evidence" value="ECO:0007669"/>
    <property type="project" value="TreeGrafter"/>
</dbReference>
<dbReference type="InterPro" id="IPR033453">
    <property type="entry name" value="Glyco_hydro_30_TIM-barrel"/>
</dbReference>
<dbReference type="Proteomes" id="UP000077096">
    <property type="component" value="Chromosome"/>
</dbReference>
<dbReference type="KEGG" id="fng:JM64_04315"/>
<feature type="domain" description="Glycosyl hydrolase family 30 TIM-barrel" evidence="5">
    <location>
        <begin position="94"/>
        <end position="427"/>
    </location>
</feature>
<dbReference type="GO" id="GO:0004348">
    <property type="term" value="F:glucosylceramidase activity"/>
    <property type="evidence" value="ECO:0007669"/>
    <property type="project" value="InterPro"/>
</dbReference>
<reference evidence="7 9" key="1">
    <citation type="submission" date="2014-08" db="EMBL/GenBank/DDBJ databases">
        <title>Fervidobacterium pennivorans DYC genome.</title>
        <authorList>
            <person name="Wushke S."/>
        </authorList>
    </citation>
    <scope>NUCLEOTIDE SEQUENCE [LARGE SCALE GENOMIC DNA]</scope>
    <source>
        <strain evidence="7 9">DYC</strain>
    </source>
</reference>
<keyword evidence="3 4" id="KW-0378">Hydrolase</keyword>
<sequence length="495" mass="57079">MSRAKRTFIKFTLFIQILLLVSIVTLTSSNTPTTVYSTTKEVKKVENLNVRVWITTVDQRCLLKQLDIKEQLANNYQEEYRIVVNSNKKYQQMDGFGASFTDASAYLVYNKLSPEKRREVMEKLFDREKGIGISFLRQPMGATDYTTKLYSYDDLPSGVNEDPELKYFSIDHDKKYIIPLLKEAMEINPELKIMASPWSPPGWMKTTGSMIGGSLRRSYYGVYAQYFVKFIKAYEAEGIPIYAITVQNEPLYVPKEYPGMKMDWVEQADFIGEYLGPAFESAGIKTKILCYDHNWDNTTYAAYVLSHEKASKYVAGSAWHFYGGKHEAMSKIKEMFPDKEIWFTEGSGGDWVPAFFNAYMDQMMHVIRIPRNWAKTVVWWNIALDEKRGPTILSNSTCRGLIEINQKTNEVKYNVDYYTLGHISKFVLPGAYRIDSYTYQDRLESVAFLNPNGSRVLIVSNRTNTTKKIQVVEDGLEIFSYVLPGYASATFVWYE</sequence>
<evidence type="ECO:0000256" key="2">
    <source>
        <dbReference type="ARBA" id="ARBA00022729"/>
    </source>
</evidence>
<keyword evidence="2" id="KW-0732">Signal</keyword>
<evidence type="ECO:0000259" key="6">
    <source>
        <dbReference type="Pfam" id="PF17189"/>
    </source>
</evidence>
<dbReference type="Gene3D" id="2.60.40.1180">
    <property type="entry name" value="Golgi alpha-mannosidase II"/>
    <property type="match status" value="1"/>
</dbReference>
<feature type="domain" description="Glycosyl hydrolase family 30 beta sandwich" evidence="6">
    <location>
        <begin position="430"/>
        <end position="491"/>
    </location>
</feature>
<dbReference type="PANTHER" id="PTHR11069:SF23">
    <property type="entry name" value="LYSOSOMAL ACID GLUCOSYLCERAMIDASE"/>
    <property type="match status" value="1"/>
</dbReference>
<evidence type="ECO:0000256" key="1">
    <source>
        <dbReference type="ARBA" id="ARBA00005382"/>
    </source>
</evidence>
<dbReference type="SUPFAM" id="SSF51445">
    <property type="entry name" value="(Trans)glycosidases"/>
    <property type="match status" value="1"/>
</dbReference>
<evidence type="ECO:0000313" key="8">
    <source>
        <dbReference type="EMBL" id="HGQ76535.1"/>
    </source>
</evidence>
<dbReference type="Pfam" id="PF17189">
    <property type="entry name" value="Glyco_hydro_30C"/>
    <property type="match status" value="1"/>
</dbReference>
<dbReference type="PANTHER" id="PTHR11069">
    <property type="entry name" value="GLUCOSYLCERAMIDASE"/>
    <property type="match status" value="1"/>
</dbReference>
<evidence type="ECO:0000313" key="9">
    <source>
        <dbReference type="Proteomes" id="UP000077096"/>
    </source>
</evidence>
<organism evidence="7 9">
    <name type="scientific">Fervidobacterium pennivorans</name>
    <dbReference type="NCBI Taxonomy" id="93466"/>
    <lineage>
        <taxon>Bacteria</taxon>
        <taxon>Thermotogati</taxon>
        <taxon>Thermotogota</taxon>
        <taxon>Thermotogae</taxon>
        <taxon>Thermotogales</taxon>
        <taxon>Fervidobacteriaceae</taxon>
        <taxon>Fervidobacterium</taxon>
    </lineage>
</organism>